<sequence>MSERFSSQVLKVPRACDRCFSLTLDLSGVIGMILDQTPTHDLDTERAATLIEHIVSTHHSHGLYAAILASPESPGLDLTTSLPRIPTEFSSILTPAIVGSLLSISLDVSQQNAGAISQPSAKLSSNSLRAATLAQIPRILSSYQPTVSDALSLLFFTHTWCFTDEHLETSVRWCAFAHIIITDVIRSRVPLPCALLDLEQRLANSVLQEPRPRSRDWMDAYDEIEQYYILFPASLLRFEDLDFLYQAESMIWMHGLFMILYVGRDPLNIILKPDVLDDDTLRHVLGHSLLLGEILPSIERLGGDLNFLSPAVVFFLVVSCAVHIAILGKYLNDLGDEEVVAGMELDSPPTLSVPSPPEKLMLSSKVHLRLLSSIIQKCKRKGDWSVSAGSYDSVCRMAISTASRA</sequence>
<comment type="caution">
    <text evidence="1">The sequence shown here is derived from an EMBL/GenBank/DDBJ whole genome shotgun (WGS) entry which is preliminary data.</text>
</comment>
<proteinExistence type="predicted"/>
<evidence type="ECO:0000313" key="1">
    <source>
        <dbReference type="EMBL" id="KAF4450492.1"/>
    </source>
</evidence>
<dbReference type="OrthoDB" id="4345476at2759"/>
<dbReference type="AlphaFoldDB" id="A0A8H4KHH8"/>
<keyword evidence="2" id="KW-1185">Reference proteome</keyword>
<protein>
    <recommendedName>
        <fullName evidence="3">Transcription factor domain-containing protein</fullName>
    </recommendedName>
</protein>
<name>A0A8H4KHH8_9HYPO</name>
<organism evidence="1 2">
    <name type="scientific">Fusarium austroafricanum</name>
    <dbReference type="NCBI Taxonomy" id="2364996"/>
    <lineage>
        <taxon>Eukaryota</taxon>
        <taxon>Fungi</taxon>
        <taxon>Dikarya</taxon>
        <taxon>Ascomycota</taxon>
        <taxon>Pezizomycotina</taxon>
        <taxon>Sordariomycetes</taxon>
        <taxon>Hypocreomycetidae</taxon>
        <taxon>Hypocreales</taxon>
        <taxon>Nectriaceae</taxon>
        <taxon>Fusarium</taxon>
        <taxon>Fusarium concolor species complex</taxon>
    </lineage>
</organism>
<gene>
    <name evidence="1" type="ORF">F53441_6403</name>
</gene>
<dbReference type="EMBL" id="JAADJG010000249">
    <property type="protein sequence ID" value="KAF4450492.1"/>
    <property type="molecule type" value="Genomic_DNA"/>
</dbReference>
<accession>A0A8H4KHH8</accession>
<evidence type="ECO:0000313" key="2">
    <source>
        <dbReference type="Proteomes" id="UP000605986"/>
    </source>
</evidence>
<reference evidence="1" key="1">
    <citation type="submission" date="2020-01" db="EMBL/GenBank/DDBJ databases">
        <title>Identification and distribution of gene clusters putatively required for synthesis of sphingolipid metabolism inhibitors in phylogenetically diverse species of the filamentous fungus Fusarium.</title>
        <authorList>
            <person name="Kim H.-S."/>
            <person name="Busman M."/>
            <person name="Brown D.W."/>
            <person name="Divon H."/>
            <person name="Uhlig S."/>
            <person name="Proctor R.H."/>
        </authorList>
    </citation>
    <scope>NUCLEOTIDE SEQUENCE</scope>
    <source>
        <strain evidence="1">NRRL 53441</strain>
    </source>
</reference>
<evidence type="ECO:0008006" key="3">
    <source>
        <dbReference type="Google" id="ProtNLM"/>
    </source>
</evidence>
<dbReference type="Proteomes" id="UP000605986">
    <property type="component" value="Unassembled WGS sequence"/>
</dbReference>